<feature type="repeat" description="ANK" evidence="4">
    <location>
        <begin position="142"/>
        <end position="174"/>
    </location>
</feature>
<dbReference type="PANTHER" id="PTHR24179:SF21">
    <property type="entry name" value="MYOSIN BINDING SUBUNIT, ISOFORM O"/>
    <property type="match status" value="1"/>
</dbReference>
<dbReference type="eggNOG" id="KOG0505">
    <property type="taxonomic scope" value="Eukaryota"/>
</dbReference>
<dbReference type="Pfam" id="PF00023">
    <property type="entry name" value="Ank"/>
    <property type="match status" value="1"/>
</dbReference>
<organism evidence="7 8">
    <name type="scientific">Mucor circinelloides f. circinelloides (strain 1006PhL)</name>
    <name type="common">Mucormycosis agent</name>
    <name type="synonym">Calyptromyces circinelloides</name>
    <dbReference type="NCBI Taxonomy" id="1220926"/>
    <lineage>
        <taxon>Eukaryota</taxon>
        <taxon>Fungi</taxon>
        <taxon>Fungi incertae sedis</taxon>
        <taxon>Mucoromycota</taxon>
        <taxon>Mucoromycotina</taxon>
        <taxon>Mucoromycetes</taxon>
        <taxon>Mucorales</taxon>
        <taxon>Mucorineae</taxon>
        <taxon>Mucoraceae</taxon>
        <taxon>Mucor</taxon>
    </lineage>
</organism>
<evidence type="ECO:0008006" key="9">
    <source>
        <dbReference type="Google" id="ProtNLM"/>
    </source>
</evidence>
<dbReference type="GO" id="GO:0004857">
    <property type="term" value="F:enzyme inhibitor activity"/>
    <property type="evidence" value="ECO:0007669"/>
    <property type="project" value="TreeGrafter"/>
</dbReference>
<dbReference type="EMBL" id="KE123911">
    <property type="protein sequence ID" value="EPB91266.1"/>
    <property type="molecule type" value="Genomic_DNA"/>
</dbReference>
<evidence type="ECO:0000256" key="3">
    <source>
        <dbReference type="ARBA" id="ARBA00038386"/>
    </source>
</evidence>
<reference evidence="7" key="1">
    <citation type="submission" date="2013-05" db="EMBL/GenBank/DDBJ databases">
        <title>The Genome Sequence of Mucor circinelloides f. circinelloides 1006PhL.</title>
        <authorList>
            <consortium name="The Broad Institute Genomics Platform"/>
            <person name="Cuomo C."/>
            <person name="Earl A."/>
            <person name="Findley K."/>
            <person name="Lee S.C."/>
            <person name="Walker B."/>
            <person name="Young S."/>
            <person name="Zeng Q."/>
            <person name="Gargeya S."/>
            <person name="Fitzgerald M."/>
            <person name="Haas B."/>
            <person name="Abouelleil A."/>
            <person name="Allen A.W."/>
            <person name="Alvarado L."/>
            <person name="Arachchi H.M."/>
            <person name="Berlin A.M."/>
            <person name="Chapman S.B."/>
            <person name="Gainer-Dewar J."/>
            <person name="Goldberg J."/>
            <person name="Griggs A."/>
            <person name="Gujja S."/>
            <person name="Hansen M."/>
            <person name="Howarth C."/>
            <person name="Imamovic A."/>
            <person name="Ireland A."/>
            <person name="Larimer J."/>
            <person name="McCowan C."/>
            <person name="Murphy C."/>
            <person name="Pearson M."/>
            <person name="Poon T.W."/>
            <person name="Priest M."/>
            <person name="Roberts A."/>
            <person name="Saif S."/>
            <person name="Shea T."/>
            <person name="Sisk P."/>
            <person name="Sykes S."/>
            <person name="Wortman J."/>
            <person name="Nusbaum C."/>
            <person name="Birren B."/>
        </authorList>
    </citation>
    <scope>NUCLEOTIDE SEQUENCE</scope>
    <source>
        <strain evidence="7">1006PhL</strain>
    </source>
</reference>
<dbReference type="EMBL" id="KE124169">
    <property type="protein sequence ID" value="EPB81505.1"/>
    <property type="molecule type" value="Genomic_DNA"/>
</dbReference>
<dbReference type="SMART" id="SM00248">
    <property type="entry name" value="ANK"/>
    <property type="match status" value="3"/>
</dbReference>
<feature type="region of interest" description="Disordered" evidence="5">
    <location>
        <begin position="319"/>
        <end position="360"/>
    </location>
</feature>
<dbReference type="Pfam" id="PF12796">
    <property type="entry name" value="Ank_2"/>
    <property type="match status" value="1"/>
</dbReference>
<dbReference type="OMA" id="HAKASEC"/>
<evidence type="ECO:0000313" key="8">
    <source>
        <dbReference type="Proteomes" id="UP000014254"/>
    </source>
</evidence>
<dbReference type="OrthoDB" id="428895at2759"/>
<feature type="compositionally biased region" description="Basic and acidic residues" evidence="5">
    <location>
        <begin position="332"/>
        <end position="341"/>
    </location>
</feature>
<evidence type="ECO:0000256" key="4">
    <source>
        <dbReference type="PROSITE-ProRule" id="PRU00023"/>
    </source>
</evidence>
<feature type="region of interest" description="Disordered" evidence="5">
    <location>
        <begin position="194"/>
        <end position="218"/>
    </location>
</feature>
<keyword evidence="2" id="KW-0677">Repeat</keyword>
<dbReference type="SUPFAM" id="SSF48403">
    <property type="entry name" value="Ankyrin repeat"/>
    <property type="match status" value="2"/>
</dbReference>
<keyword evidence="4" id="KW-0040">ANK repeat</keyword>
<dbReference type="VEuPathDB" id="FungiDB:HMPREF1544_01971"/>
<dbReference type="Gene3D" id="1.25.40.20">
    <property type="entry name" value="Ankyrin repeat-containing domain"/>
    <property type="match status" value="2"/>
</dbReference>
<evidence type="ECO:0000256" key="2">
    <source>
        <dbReference type="ARBA" id="ARBA00022737"/>
    </source>
</evidence>
<reference evidence="8" key="2">
    <citation type="submission" date="2013-05" db="EMBL/GenBank/DDBJ databases">
        <title>The Genome sequence of Mucor circinelloides f. circinelloides 1006PhL.</title>
        <authorList>
            <consortium name="The Broad Institute Genomics Platform"/>
            <person name="Cuomo C."/>
            <person name="Earl A."/>
            <person name="Findley K."/>
            <person name="Lee S.C."/>
            <person name="Walker B."/>
            <person name="Young S."/>
            <person name="Zeng Q."/>
            <person name="Gargeya S."/>
            <person name="Fitzgerald M."/>
            <person name="Haas B."/>
            <person name="Abouelleil A."/>
            <person name="Allen A.W."/>
            <person name="Alvarado L."/>
            <person name="Arachchi H.M."/>
            <person name="Berlin A.M."/>
            <person name="Chapman S.B."/>
            <person name="Gainer-Dewar J."/>
            <person name="Goldberg J."/>
            <person name="Griggs A."/>
            <person name="Gujja S."/>
            <person name="Hansen M."/>
            <person name="Howarth C."/>
            <person name="Imamovic A."/>
            <person name="Ireland A."/>
            <person name="Larimer J."/>
            <person name="McCowan C."/>
            <person name="Murphy C."/>
            <person name="Pearson M."/>
            <person name="Poon T.W."/>
            <person name="Priest M."/>
            <person name="Roberts A."/>
            <person name="Saif S."/>
            <person name="Shea T."/>
            <person name="Sisk P."/>
            <person name="Sykes S."/>
            <person name="Wortman J."/>
            <person name="Nusbaum C."/>
            <person name="Birren B."/>
        </authorList>
    </citation>
    <scope>NUCLEOTIDE SEQUENCE [LARGE SCALE GENOMIC DNA]</scope>
    <source>
        <strain evidence="8">1006PhL</strain>
    </source>
</reference>
<dbReference type="GO" id="GO:0005737">
    <property type="term" value="C:cytoplasm"/>
    <property type="evidence" value="ECO:0007669"/>
    <property type="project" value="TreeGrafter"/>
</dbReference>
<evidence type="ECO:0000256" key="5">
    <source>
        <dbReference type="SAM" id="MobiDB-lite"/>
    </source>
</evidence>
<evidence type="ECO:0000313" key="6">
    <source>
        <dbReference type="EMBL" id="EPB81505.1"/>
    </source>
</evidence>
<gene>
    <name evidence="7" type="ORF">HMPREF1544_01971</name>
    <name evidence="6" type="ORF">HMPREF1544_11767</name>
</gene>
<evidence type="ECO:0000313" key="7">
    <source>
        <dbReference type="EMBL" id="EPB91266.1"/>
    </source>
</evidence>
<sequence length="520" mass="58865">MSTIAVAAMVSPKSQHASTKPCTSASCCSPSRLWKTIQLLVNTDQRDEFRKLFDDQEKLPHLVRVVLTCRLSNNPLVYKNTMKIDARLNDKFGKISATDLNALELALLQKHDHIAFSMLQVLKQNATPAQCKQFINHQWGKQKNTALHLASFWGMAKIVRLMLEMGADPTTLNNRQLRPVDCTTHPDIISQLQQSNAEKPEQQQQQQQQQRASPSPPSSLLLKKAERLLRPLQTIPSPASTATDQYIVQEDMRAPIMSPLSFSSSSSSSSSLSSFDHHCWTPPTSPLPHVESPILAIIEEKAAQQEQRDSLLMERPGCFPRQTAIGDTSMYGDDKQKHLDGHDDENDNDKQHGKRNDQDKVVLRKQKKVQFNSETILMDACIRGDQQEMSEYLDLDFDAIRDVQNRSLLHVALMHGHEHLVQFLFDKVDVNYSDNDGWTCLHYAAALGLWSSLQFIASLSHCNINARTNHGLKIEDCPESEFGRRKCRIWLERVARIKTAPTATKKQLLLKKQSTLHLSI</sequence>
<dbReference type="Proteomes" id="UP000014254">
    <property type="component" value="Unassembled WGS sequence"/>
</dbReference>
<dbReference type="PROSITE" id="PS50088">
    <property type="entry name" value="ANK_REPEAT"/>
    <property type="match status" value="1"/>
</dbReference>
<dbReference type="InterPro" id="IPR002110">
    <property type="entry name" value="Ankyrin_rpt"/>
</dbReference>
<feature type="compositionally biased region" description="Basic and acidic residues" evidence="5">
    <location>
        <begin position="348"/>
        <end position="360"/>
    </location>
</feature>
<proteinExistence type="inferred from homology"/>
<dbReference type="VEuPathDB" id="FungiDB:HMPREF1544_11767"/>
<evidence type="ECO:0000256" key="1">
    <source>
        <dbReference type="ARBA" id="ARBA00022473"/>
    </source>
</evidence>
<dbReference type="AlphaFoldDB" id="S2JLM6"/>
<dbReference type="InterPro" id="IPR036770">
    <property type="entry name" value="Ankyrin_rpt-contain_sf"/>
</dbReference>
<keyword evidence="1" id="KW-0217">Developmental protein</keyword>
<dbReference type="GO" id="GO:0019208">
    <property type="term" value="F:phosphatase regulator activity"/>
    <property type="evidence" value="ECO:0007669"/>
    <property type="project" value="TreeGrafter"/>
</dbReference>
<dbReference type="PROSITE" id="PS50297">
    <property type="entry name" value="ANK_REP_REGION"/>
    <property type="match status" value="1"/>
</dbReference>
<dbReference type="InterPro" id="IPR051226">
    <property type="entry name" value="PP1_Regulatory_Subunit"/>
</dbReference>
<dbReference type="STRING" id="1220926.S2JLM6"/>
<name>S2JLM6_MUCC1</name>
<accession>S2JLM6</accession>
<keyword evidence="8" id="KW-1185">Reference proteome</keyword>
<dbReference type="PANTHER" id="PTHR24179">
    <property type="entry name" value="PROTEIN PHOSPHATASE 1 REGULATORY SUBUNIT 12"/>
    <property type="match status" value="1"/>
</dbReference>
<comment type="similarity">
    <text evidence="3">Belongs to the NRARP family.</text>
</comment>
<protein>
    <recommendedName>
        <fullName evidence="9">ANK_REP_REGION domain-containing protein</fullName>
    </recommendedName>
</protein>